<dbReference type="SMART" id="SM01300">
    <property type="entry name" value="PEHE"/>
    <property type="match status" value="1"/>
</dbReference>
<feature type="compositionally biased region" description="Acidic residues" evidence="1">
    <location>
        <begin position="363"/>
        <end position="372"/>
    </location>
</feature>
<organism evidence="3 4">
    <name type="scientific">Amanita muscaria (strain Koide BX008)</name>
    <dbReference type="NCBI Taxonomy" id="946122"/>
    <lineage>
        <taxon>Eukaryota</taxon>
        <taxon>Fungi</taxon>
        <taxon>Dikarya</taxon>
        <taxon>Basidiomycota</taxon>
        <taxon>Agaricomycotina</taxon>
        <taxon>Agaricomycetes</taxon>
        <taxon>Agaricomycetidae</taxon>
        <taxon>Agaricales</taxon>
        <taxon>Pluteineae</taxon>
        <taxon>Amanitaceae</taxon>
        <taxon>Amanita</taxon>
    </lineage>
</organism>
<dbReference type="AlphaFoldDB" id="A0A0C2TVY7"/>
<feature type="region of interest" description="Disordered" evidence="1">
    <location>
        <begin position="194"/>
        <end position="226"/>
    </location>
</feature>
<evidence type="ECO:0000259" key="2">
    <source>
        <dbReference type="SMART" id="SM01300"/>
    </source>
</evidence>
<feature type="compositionally biased region" description="Acidic residues" evidence="1">
    <location>
        <begin position="572"/>
        <end position="594"/>
    </location>
</feature>
<feature type="region of interest" description="Disordered" evidence="1">
    <location>
        <begin position="496"/>
        <end position="521"/>
    </location>
</feature>
<dbReference type="Pfam" id="PF15460">
    <property type="entry name" value="SAS4"/>
    <property type="match status" value="1"/>
</dbReference>
<feature type="compositionally biased region" description="Polar residues" evidence="1">
    <location>
        <begin position="291"/>
        <end position="303"/>
    </location>
</feature>
<feature type="region of interest" description="Disordered" evidence="1">
    <location>
        <begin position="1"/>
        <end position="33"/>
    </location>
</feature>
<feature type="compositionally biased region" description="Polar residues" evidence="1">
    <location>
        <begin position="497"/>
        <end position="516"/>
    </location>
</feature>
<feature type="compositionally biased region" description="Polar residues" evidence="1">
    <location>
        <begin position="420"/>
        <end position="431"/>
    </location>
</feature>
<feature type="compositionally biased region" description="Polar residues" evidence="1">
    <location>
        <begin position="375"/>
        <end position="384"/>
    </location>
</feature>
<feature type="region of interest" description="Disordered" evidence="1">
    <location>
        <begin position="240"/>
        <end position="397"/>
    </location>
</feature>
<dbReference type="EMBL" id="KN818222">
    <property type="protein sequence ID" value="KIL71549.1"/>
    <property type="molecule type" value="Genomic_DNA"/>
</dbReference>
<reference evidence="3 4" key="1">
    <citation type="submission" date="2014-04" db="EMBL/GenBank/DDBJ databases">
        <title>Evolutionary Origins and Diversification of the Mycorrhizal Mutualists.</title>
        <authorList>
            <consortium name="DOE Joint Genome Institute"/>
            <consortium name="Mycorrhizal Genomics Consortium"/>
            <person name="Kohler A."/>
            <person name="Kuo A."/>
            <person name="Nagy L.G."/>
            <person name="Floudas D."/>
            <person name="Copeland A."/>
            <person name="Barry K.W."/>
            <person name="Cichocki N."/>
            <person name="Veneault-Fourrey C."/>
            <person name="LaButti K."/>
            <person name="Lindquist E.A."/>
            <person name="Lipzen A."/>
            <person name="Lundell T."/>
            <person name="Morin E."/>
            <person name="Murat C."/>
            <person name="Riley R."/>
            <person name="Ohm R."/>
            <person name="Sun H."/>
            <person name="Tunlid A."/>
            <person name="Henrissat B."/>
            <person name="Grigoriev I.V."/>
            <person name="Hibbett D.S."/>
            <person name="Martin F."/>
        </authorList>
    </citation>
    <scope>NUCLEOTIDE SEQUENCE [LARGE SCALE GENOMIC DNA]</scope>
    <source>
        <strain evidence="3 4">Koide BX008</strain>
    </source>
</reference>
<sequence length="654" mass="72264">MDSTAPLNGMQTRKKRVQPTRSRRGGPGVGSCDVDMMILETHKRRTENEPLIPADTSFLLTTDSAVVHELSSNVEVGLNPQANERYFDRPEVLKSFREQLLIETPEYVHVADLPSVGVGGRFRPRGCGDSLLDTSDATYEKRHRKYETFEKRLRLREKEKLKHEHYKLKERIDQLKSMDGAAFLSLSASFFSSLDGQEPENSDDGASTSHDGFANNSHYEGERRRKEMLDVAQSIEERYRMLLPPRKTNVSSWTEQDDRHSEEKEEPSKPEAESPPAARDTSGIKLKIKLTNPQAQVISTSVQPAPLKKSRPIALPPRPSPLRQATSQHEIEEPPQPPPSPPALPTEEVAADVSGTTGRTMEEGPETIEEEAVSPQPSGSTVGTSAAPVSIPATPMSNPEIATLEAVAPVVAREEEDELNTFSPANRSVSPVHTPKRPRLSLSLARTQEPADATPQISPTTVSALTTTLRQTSIPPIEFIHTSLSAPTFIRIRQQKQKPLSLQRANQKSKQPSSGTPMRRETTGLLMKAAFRSSGSTKSRNTMRSVTAFGVKVPQAIEEPRDFELPSWLLDPPEDEEVEAGQYSDDDGESDDDPPLAHFTFIHSHLSASANMIKQPDMLDRVPQPADAASLNFQGLHPPIETLDIPESSMRDVP</sequence>
<protein>
    <recommendedName>
        <fullName evidence="2">PEHE domain-containing protein</fullName>
    </recommendedName>
</protein>
<feature type="compositionally biased region" description="Basic and acidic residues" evidence="1">
    <location>
        <begin position="256"/>
        <end position="272"/>
    </location>
</feature>
<feature type="compositionally biased region" description="Basic residues" evidence="1">
    <location>
        <begin position="12"/>
        <end position="24"/>
    </location>
</feature>
<accession>A0A0C2TVY7</accession>
<gene>
    <name evidence="3" type="ORF">M378DRAFT_6272</name>
</gene>
<proteinExistence type="predicted"/>
<name>A0A0C2TVY7_AMAMK</name>
<feature type="region of interest" description="Disordered" evidence="1">
    <location>
        <begin position="562"/>
        <end position="597"/>
    </location>
</feature>
<feature type="domain" description="PEHE" evidence="2">
    <location>
        <begin position="102"/>
        <end position="241"/>
    </location>
</feature>
<feature type="compositionally biased region" description="Polar residues" evidence="1">
    <location>
        <begin position="1"/>
        <end position="11"/>
    </location>
</feature>
<dbReference type="GO" id="GO:0000123">
    <property type="term" value="C:histone acetyltransferase complex"/>
    <property type="evidence" value="ECO:0007669"/>
    <property type="project" value="UniProtKB-ARBA"/>
</dbReference>
<dbReference type="InterPro" id="IPR029332">
    <property type="entry name" value="PEHE_dom"/>
</dbReference>
<evidence type="ECO:0000313" key="3">
    <source>
        <dbReference type="EMBL" id="KIL71549.1"/>
    </source>
</evidence>
<feature type="compositionally biased region" description="Pro residues" evidence="1">
    <location>
        <begin position="334"/>
        <end position="344"/>
    </location>
</feature>
<keyword evidence="4" id="KW-1185">Reference proteome</keyword>
<evidence type="ECO:0000313" key="4">
    <source>
        <dbReference type="Proteomes" id="UP000054549"/>
    </source>
</evidence>
<feature type="region of interest" description="Disordered" evidence="1">
    <location>
        <begin position="415"/>
        <end position="438"/>
    </location>
</feature>
<dbReference type="STRING" id="946122.A0A0C2TVY7"/>
<feature type="region of interest" description="Disordered" evidence="1">
    <location>
        <begin position="616"/>
        <end position="654"/>
    </location>
</feature>
<dbReference type="InParanoid" id="A0A0C2TVY7"/>
<dbReference type="OrthoDB" id="2555515at2759"/>
<feature type="compositionally biased region" description="Polar residues" evidence="1">
    <location>
        <begin position="204"/>
        <end position="218"/>
    </location>
</feature>
<dbReference type="Proteomes" id="UP000054549">
    <property type="component" value="Unassembled WGS sequence"/>
</dbReference>
<dbReference type="InterPro" id="IPR029184">
    <property type="entry name" value="Sas4_dom"/>
</dbReference>
<evidence type="ECO:0000256" key="1">
    <source>
        <dbReference type="SAM" id="MobiDB-lite"/>
    </source>
</evidence>
<dbReference type="HOGENOM" id="CLU_016698_1_0_1"/>